<keyword evidence="1" id="KW-0732">Signal</keyword>
<dbReference type="EMBL" id="CDMC01000001">
    <property type="protein sequence ID" value="CEL01178.1"/>
    <property type="molecule type" value="Genomic_DNA"/>
</dbReference>
<gene>
    <name evidence="2" type="ORF">ASPCAL00767</name>
</gene>
<protein>
    <submittedName>
        <fullName evidence="2">Uncharacterized protein</fullName>
    </submittedName>
</protein>
<proteinExistence type="predicted"/>
<feature type="signal peptide" evidence="1">
    <location>
        <begin position="1"/>
        <end position="23"/>
    </location>
</feature>
<organism evidence="2 3">
    <name type="scientific">Aspergillus calidoustus</name>
    <dbReference type="NCBI Taxonomy" id="454130"/>
    <lineage>
        <taxon>Eukaryota</taxon>
        <taxon>Fungi</taxon>
        <taxon>Dikarya</taxon>
        <taxon>Ascomycota</taxon>
        <taxon>Pezizomycotina</taxon>
        <taxon>Eurotiomycetes</taxon>
        <taxon>Eurotiomycetidae</taxon>
        <taxon>Eurotiales</taxon>
        <taxon>Aspergillaceae</taxon>
        <taxon>Aspergillus</taxon>
        <taxon>Aspergillus subgen. Nidulantes</taxon>
    </lineage>
</organism>
<dbReference type="AlphaFoldDB" id="A0A0U5C1I3"/>
<evidence type="ECO:0000313" key="3">
    <source>
        <dbReference type="Proteomes" id="UP000054771"/>
    </source>
</evidence>
<keyword evidence="3" id="KW-1185">Reference proteome</keyword>
<dbReference type="Proteomes" id="UP000054771">
    <property type="component" value="Unassembled WGS sequence"/>
</dbReference>
<evidence type="ECO:0000256" key="1">
    <source>
        <dbReference type="SAM" id="SignalP"/>
    </source>
</evidence>
<evidence type="ECO:0000313" key="2">
    <source>
        <dbReference type="EMBL" id="CEL01178.1"/>
    </source>
</evidence>
<accession>A0A0U5C1I3</accession>
<dbReference type="OrthoDB" id="4188861at2759"/>
<name>A0A0U5C1I3_ASPCI</name>
<reference evidence="3" key="1">
    <citation type="journal article" date="2016" name="Genome Announc.">
        <title>Draft genome sequences of fungus Aspergillus calidoustus.</title>
        <authorList>
            <person name="Horn F."/>
            <person name="Linde J."/>
            <person name="Mattern D.J."/>
            <person name="Walther G."/>
            <person name="Guthke R."/>
            <person name="Scherlach K."/>
            <person name="Martin K."/>
            <person name="Brakhage A.A."/>
            <person name="Petzke L."/>
            <person name="Valiante V."/>
        </authorList>
    </citation>
    <scope>NUCLEOTIDE SEQUENCE [LARGE SCALE GENOMIC DNA]</scope>
    <source>
        <strain evidence="3">SF006504</strain>
    </source>
</reference>
<sequence length="119" mass="13185">MQRTTINTWLPVAALTGVGLVNGVEIGAEANLACAHLCDGRAYRSVYASVFGEDVFSRSNAVRCWMCETKMEPVPMNHVMTSFRRDYELIYTLMLSRISAFMNRRDSSGILAPASWAGT</sequence>
<feature type="chain" id="PRO_5006855555" evidence="1">
    <location>
        <begin position="24"/>
        <end position="119"/>
    </location>
</feature>